<feature type="binding site" evidence="5">
    <location>
        <position position="217"/>
    </location>
    <ligand>
        <name>S-adenosyl-L-methionine</name>
        <dbReference type="ChEBI" id="CHEBI:59789"/>
    </ligand>
</feature>
<comment type="similarity">
    <text evidence="5">Belongs to the class I-like SAM-binding methyltransferase superfamily. RsmB/NOP family.</text>
</comment>
<keyword evidence="3 5" id="KW-0949">S-adenosyl-L-methionine</keyword>
<dbReference type="Proteomes" id="UP000001068">
    <property type="component" value="Chromosome"/>
</dbReference>
<dbReference type="PROSITE" id="PS50890">
    <property type="entry name" value="PUA"/>
    <property type="match status" value="1"/>
</dbReference>
<protein>
    <recommendedName>
        <fullName evidence="5">tRNA (cytosine(72)-C(5))-methyltransferase</fullName>
        <shortName evidence="5">tRNA:m(5)C72 MTase</shortName>
        <ecNumber evidence="5">2.1.1.-</ecNumber>
    </recommendedName>
</protein>
<feature type="binding site" evidence="5">
    <location>
        <position position="265"/>
    </location>
    <ligand>
        <name>S-adenosyl-L-methionine</name>
        <dbReference type="ChEBI" id="CHEBI:59789"/>
    </ligand>
</feature>
<gene>
    <name evidence="7" type="ordered locus">Desmu_1077</name>
</gene>
<feature type="binding site" evidence="5">
    <location>
        <position position="222"/>
    </location>
    <ligand>
        <name>S-adenosyl-L-methionine</name>
        <dbReference type="ChEBI" id="CHEBI:59789"/>
    </ligand>
</feature>
<dbReference type="HOGENOM" id="CLU_005316_1_0_2"/>
<reference evidence="8" key="1">
    <citation type="submission" date="2010-11" db="EMBL/GenBank/DDBJ databases">
        <title>The complete genome of Desulfurococcus mucosus DSM 2162.</title>
        <authorList>
            <consortium name="US DOE Joint Genome Institute (JGI-PGF)"/>
            <person name="Lucas S."/>
            <person name="Copeland A."/>
            <person name="Lapidus A."/>
            <person name="Bruce D."/>
            <person name="Goodwin L."/>
            <person name="Pitluck S."/>
            <person name="Kyrpides N."/>
            <person name="Mavromatis K."/>
            <person name="Pagani I."/>
            <person name="Ivanova N."/>
            <person name="Ovchinnikova G."/>
            <person name="Chertkov O."/>
            <person name="Held B."/>
            <person name="Brettin T."/>
            <person name="Detter J.C."/>
            <person name="Tapia R."/>
            <person name="Han C."/>
            <person name="Land M."/>
            <person name="Hauser L."/>
            <person name="Markowitz V."/>
            <person name="Cheng J.-F."/>
            <person name="Hugenholtz P."/>
            <person name="Woyke T."/>
            <person name="Wu D."/>
            <person name="Wirth R."/>
            <person name="Bilek Y."/>
            <person name="Hader T."/>
            <person name="Klenk H.-P."/>
            <person name="Eisen J.A."/>
        </authorList>
    </citation>
    <scope>NUCLEOTIDE SEQUENCE [LARGE SCALE GENOMIC DNA]</scope>
    <source>
        <strain evidence="8">ATCC 35584 / DSM 2162 / JCM 9187 / O7/1</strain>
    </source>
</reference>
<dbReference type="KEGG" id="dmu:Desmu_1077"/>
<dbReference type="InterPro" id="IPR036974">
    <property type="entry name" value="PUA_sf"/>
</dbReference>
<dbReference type="eggNOG" id="arCOG00986">
    <property type="taxonomic scope" value="Archaea"/>
</dbReference>
<dbReference type="RefSeq" id="WP_013562601.1">
    <property type="nucleotide sequence ID" value="NC_014961.1"/>
</dbReference>
<dbReference type="InterPro" id="IPR023267">
    <property type="entry name" value="RCMT"/>
</dbReference>
<dbReference type="InterPro" id="IPR043699">
    <property type="entry name" value="NSUN6"/>
</dbReference>
<keyword evidence="1 5" id="KW-0489">Methyltransferase</keyword>
<name>E8RA73_DESM0</name>
<dbReference type="SUPFAM" id="SSF53335">
    <property type="entry name" value="S-adenosyl-L-methionine-dependent methyltransferases"/>
    <property type="match status" value="1"/>
</dbReference>
<dbReference type="STRING" id="765177.Desmu_1077"/>
<comment type="function">
    <text evidence="5">S-adenosyl-L-methionine-dependent methyltransferase that specifically methylates the C5 position of cytosine 72 in several tRNAs.</text>
</comment>
<dbReference type="InterPro" id="IPR001678">
    <property type="entry name" value="MeTrfase_RsmB-F_NOP2_dom"/>
</dbReference>
<dbReference type="GO" id="GO:0000049">
    <property type="term" value="F:tRNA binding"/>
    <property type="evidence" value="ECO:0007669"/>
    <property type="project" value="UniProtKB-UniRule"/>
</dbReference>
<dbReference type="PANTHER" id="PTHR22807">
    <property type="entry name" value="NOP2 YEAST -RELATED NOL1/NOP2/FMU SUN DOMAIN-CONTAINING"/>
    <property type="match status" value="1"/>
</dbReference>
<dbReference type="CDD" id="cd02440">
    <property type="entry name" value="AdoMet_MTases"/>
    <property type="match status" value="1"/>
</dbReference>
<comment type="caution">
    <text evidence="5">Lacks conserved residue(s) required for the propagation of feature annotation.</text>
</comment>
<evidence type="ECO:0000256" key="1">
    <source>
        <dbReference type="ARBA" id="ARBA00022603"/>
    </source>
</evidence>
<dbReference type="InterPro" id="IPR054728">
    <property type="entry name" value="RsmB-like_ferredoxin"/>
</dbReference>
<dbReference type="PANTHER" id="PTHR22807:SF34">
    <property type="entry name" value="TRNA (CYTOSINE(72)-C(5))-METHYLTRANSFERASE NSUN6"/>
    <property type="match status" value="1"/>
</dbReference>
<dbReference type="Pfam" id="PF22458">
    <property type="entry name" value="RsmF-B_ferredox"/>
    <property type="match status" value="1"/>
</dbReference>
<feature type="binding site" evidence="5">
    <location>
        <position position="245"/>
    </location>
    <ligand>
        <name>S-adenosyl-L-methionine</name>
        <dbReference type="ChEBI" id="CHEBI:59789"/>
    </ligand>
</feature>
<dbReference type="PROSITE" id="PS51686">
    <property type="entry name" value="SAM_MT_RSMB_NOP"/>
    <property type="match status" value="1"/>
</dbReference>
<dbReference type="InterPro" id="IPR029063">
    <property type="entry name" value="SAM-dependent_MTases_sf"/>
</dbReference>
<feature type="active site" description="Nucleophile" evidence="5">
    <location>
        <position position="315"/>
    </location>
</feature>
<dbReference type="Gene3D" id="3.40.50.150">
    <property type="entry name" value="Vaccinia Virus protein VP39"/>
    <property type="match status" value="1"/>
</dbReference>
<reference evidence="7 8" key="2">
    <citation type="journal article" date="2011" name="Stand. Genomic Sci.">
        <title>Complete genome sequence of Desulfurococcus mucosus type strain (O7/1).</title>
        <authorList>
            <person name="Wirth R."/>
            <person name="Chertkov O."/>
            <person name="Held B."/>
            <person name="Lapidus A."/>
            <person name="Nolan M."/>
            <person name="Lucas S."/>
            <person name="Hammon N."/>
            <person name="Deshpande S."/>
            <person name="Cheng J.F."/>
            <person name="Tapia R."/>
            <person name="Han C."/>
            <person name="Goodwin L."/>
            <person name="Pitluck S."/>
            <person name="Liolios K."/>
            <person name="Ioanna P."/>
            <person name="Ivanova N."/>
            <person name="Mavromatis K."/>
            <person name="Mikhailova N."/>
            <person name="Pati A."/>
            <person name="Chen A."/>
            <person name="Palaniappan K."/>
            <person name="Land M."/>
            <person name="Hauser L."/>
            <person name="Chang Y.J."/>
            <person name="Jeffries C.D."/>
            <person name="Bilek Y."/>
            <person name="Hader T."/>
            <person name="Rohde M."/>
            <person name="Spring S."/>
            <person name="Sikorski J."/>
            <person name="Goker M."/>
            <person name="Woyke T."/>
            <person name="Bristow J."/>
            <person name="Eisen J.A."/>
            <person name="Markowitz V."/>
            <person name="Hugenholtz P."/>
            <person name="Kyrpides N.C."/>
            <person name="Klenk H.P."/>
        </authorList>
    </citation>
    <scope>NUCLEOTIDE SEQUENCE [LARGE SCALE GENOMIC DNA]</scope>
    <source>
        <strain evidence="8">ATCC 35584 / DSM 2162 / JCM 9187 / O7/1</strain>
    </source>
</reference>
<dbReference type="Pfam" id="PF01189">
    <property type="entry name" value="Methyltr_RsmB-F"/>
    <property type="match status" value="1"/>
</dbReference>
<dbReference type="InterPro" id="IPR002478">
    <property type="entry name" value="PUA"/>
</dbReference>
<dbReference type="GO" id="GO:0016428">
    <property type="term" value="F:tRNA (cytidine-5-)-methyltransferase activity"/>
    <property type="evidence" value="ECO:0007669"/>
    <property type="project" value="UniProtKB-UniRule"/>
</dbReference>
<evidence type="ECO:0000256" key="5">
    <source>
        <dbReference type="HAMAP-Rule" id="MF_02237"/>
    </source>
</evidence>
<proteinExistence type="inferred from homology"/>
<dbReference type="InterPro" id="IPR015947">
    <property type="entry name" value="PUA-like_sf"/>
</dbReference>
<dbReference type="HAMAP" id="MF_02237">
    <property type="entry name" value="NSUN6"/>
    <property type="match status" value="1"/>
</dbReference>
<dbReference type="Pfam" id="PF01472">
    <property type="entry name" value="PUA"/>
    <property type="match status" value="1"/>
</dbReference>
<dbReference type="Gene3D" id="3.30.70.1170">
    <property type="entry name" value="Sun protein, domain 3"/>
    <property type="match status" value="1"/>
</dbReference>
<dbReference type="PRINTS" id="PR02008">
    <property type="entry name" value="RCMTFAMILY"/>
</dbReference>
<dbReference type="eggNOG" id="arCOG00973">
    <property type="taxonomic scope" value="Archaea"/>
</dbReference>
<keyword evidence="4 5" id="KW-0694">RNA-binding</keyword>
<dbReference type="InterPro" id="IPR049560">
    <property type="entry name" value="MeTrfase_RsmB-F_NOP2_cat"/>
</dbReference>
<keyword evidence="8" id="KW-1185">Reference proteome</keyword>
<dbReference type="EC" id="2.1.1.-" evidence="5"/>
<evidence type="ECO:0000256" key="2">
    <source>
        <dbReference type="ARBA" id="ARBA00022679"/>
    </source>
</evidence>
<keyword evidence="2 5" id="KW-0808">Transferase</keyword>
<dbReference type="AlphaFoldDB" id="E8RA73"/>
<dbReference type="GO" id="GO:0006400">
    <property type="term" value="P:tRNA modification"/>
    <property type="evidence" value="ECO:0007669"/>
    <property type="project" value="UniProtKB-UniRule"/>
</dbReference>
<evidence type="ECO:0000256" key="4">
    <source>
        <dbReference type="ARBA" id="ARBA00022884"/>
    </source>
</evidence>
<evidence type="ECO:0000259" key="6">
    <source>
        <dbReference type="PROSITE" id="PS51686"/>
    </source>
</evidence>
<evidence type="ECO:0000256" key="3">
    <source>
        <dbReference type="ARBA" id="ARBA00022691"/>
    </source>
</evidence>
<dbReference type="SUPFAM" id="SSF88697">
    <property type="entry name" value="PUA domain-like"/>
    <property type="match status" value="1"/>
</dbReference>
<sequence>MRDLLVKPYGSLADALVEGLRRPPRRMYLRVNTLRITPVRLVELLRSRGVQAYMDEHVEEAVYVEVEGPFPLECNAENRVVVDEKTAVSLMLGANLYRPGVVKSSSFRKGDRLLAVTRHGTPVACLEATVSSRSLHRAEKGLVAYNTSSPFRAPRLSELDIYSQGLFYPQGYPSIGTSRILGPEPGELVVDMNASPGGKTSHIVQLTRGRALVVAFDRSPGKVEKLKETLTNLGLNLNVIAVPYDSRYAHLDFKLAGKADRVLVDPPCSNLGVRPRLVDDRGVRDVASLSSYQRQFLKAAARVVKPGGYIVYSTCTLTLEENEENIVYAVEELGLESVELESSPPFSEKTSYRGVVGYRYTPLSGDMPGHFIALLRKPAS</sequence>
<comment type="catalytic activity">
    <reaction evidence="5">
        <text>cytidine(72) in tRNA + S-adenosyl-L-methionine = 5-methylcytidine(72) in tRNA + S-adenosyl-L-homocysteine + H(+)</text>
        <dbReference type="Rhea" id="RHEA:61988"/>
        <dbReference type="Rhea" id="RHEA-COMP:15996"/>
        <dbReference type="Rhea" id="RHEA-COMP:15997"/>
        <dbReference type="ChEBI" id="CHEBI:15378"/>
        <dbReference type="ChEBI" id="CHEBI:57856"/>
        <dbReference type="ChEBI" id="CHEBI:59789"/>
        <dbReference type="ChEBI" id="CHEBI:74483"/>
        <dbReference type="ChEBI" id="CHEBI:82748"/>
    </reaction>
</comment>
<dbReference type="GeneID" id="10153785"/>
<dbReference type="Gene3D" id="2.30.130.10">
    <property type="entry name" value="PUA domain"/>
    <property type="match status" value="1"/>
</dbReference>
<organism evidence="7 8">
    <name type="scientific">Desulfurococcus mucosus (strain ATCC 35584 / DSM 2162 / JCM 9187 / O7/1)</name>
    <dbReference type="NCBI Taxonomy" id="765177"/>
    <lineage>
        <taxon>Archaea</taxon>
        <taxon>Thermoproteota</taxon>
        <taxon>Thermoprotei</taxon>
        <taxon>Desulfurococcales</taxon>
        <taxon>Desulfurococcaceae</taxon>
        <taxon>Desulfurococcus</taxon>
    </lineage>
</organism>
<evidence type="ECO:0000313" key="8">
    <source>
        <dbReference type="Proteomes" id="UP000001068"/>
    </source>
</evidence>
<feature type="domain" description="SAM-dependent MTase RsmB/NOP-type" evidence="6">
    <location>
        <begin position="90"/>
        <end position="378"/>
    </location>
</feature>
<feature type="binding site" evidence="5">
    <location>
        <position position="292"/>
    </location>
    <ligand>
        <name>S-adenosyl-L-methionine</name>
        <dbReference type="ChEBI" id="CHEBI:59789"/>
    </ligand>
</feature>
<evidence type="ECO:0000313" key="7">
    <source>
        <dbReference type="EMBL" id="ADV65379.1"/>
    </source>
</evidence>
<dbReference type="EMBL" id="CP002363">
    <property type="protein sequence ID" value="ADV65379.1"/>
    <property type="molecule type" value="Genomic_DNA"/>
</dbReference>
<dbReference type="GO" id="GO:0001510">
    <property type="term" value="P:RNA methylation"/>
    <property type="evidence" value="ECO:0007669"/>
    <property type="project" value="InterPro"/>
</dbReference>
<accession>E8RA73</accession>